<dbReference type="InterPro" id="IPR000477">
    <property type="entry name" value="RT_dom"/>
</dbReference>
<proteinExistence type="predicted"/>
<gene>
    <name evidence="2" type="ORF">PR048_016223</name>
</gene>
<keyword evidence="3" id="KW-1185">Reference proteome</keyword>
<evidence type="ECO:0000313" key="3">
    <source>
        <dbReference type="Proteomes" id="UP001159363"/>
    </source>
</evidence>
<organism evidence="2 3">
    <name type="scientific">Dryococelus australis</name>
    <dbReference type="NCBI Taxonomy" id="614101"/>
    <lineage>
        <taxon>Eukaryota</taxon>
        <taxon>Metazoa</taxon>
        <taxon>Ecdysozoa</taxon>
        <taxon>Arthropoda</taxon>
        <taxon>Hexapoda</taxon>
        <taxon>Insecta</taxon>
        <taxon>Pterygota</taxon>
        <taxon>Neoptera</taxon>
        <taxon>Polyneoptera</taxon>
        <taxon>Phasmatodea</taxon>
        <taxon>Verophasmatodea</taxon>
        <taxon>Anareolatae</taxon>
        <taxon>Phasmatidae</taxon>
        <taxon>Eurycanthinae</taxon>
        <taxon>Dryococelus</taxon>
    </lineage>
</organism>
<reference evidence="2 3" key="1">
    <citation type="submission" date="2023-02" db="EMBL/GenBank/DDBJ databases">
        <title>LHISI_Scaffold_Assembly.</title>
        <authorList>
            <person name="Stuart O.P."/>
            <person name="Cleave R."/>
            <person name="Magrath M.J.L."/>
            <person name="Mikheyev A.S."/>
        </authorList>
    </citation>
    <scope>NUCLEOTIDE SEQUENCE [LARGE SCALE GENOMIC DNA]</scope>
    <source>
        <strain evidence="2">Daus_M_001</strain>
        <tissue evidence="2">Leg muscle</tissue>
    </source>
</reference>
<dbReference type="Proteomes" id="UP001159363">
    <property type="component" value="Chromosome 4"/>
</dbReference>
<dbReference type="SUPFAM" id="SSF56672">
    <property type="entry name" value="DNA/RNA polymerases"/>
    <property type="match status" value="1"/>
</dbReference>
<comment type="caution">
    <text evidence="2">The sequence shown here is derived from an EMBL/GenBank/DDBJ whole genome shotgun (WGS) entry which is preliminary data.</text>
</comment>
<evidence type="ECO:0000259" key="1">
    <source>
        <dbReference type="Pfam" id="PF00078"/>
    </source>
</evidence>
<feature type="domain" description="Reverse transcriptase" evidence="1">
    <location>
        <begin position="116"/>
        <end position="222"/>
    </location>
</feature>
<dbReference type="PANTHER" id="PTHR19446">
    <property type="entry name" value="REVERSE TRANSCRIPTASES"/>
    <property type="match status" value="1"/>
</dbReference>
<evidence type="ECO:0000313" key="2">
    <source>
        <dbReference type="EMBL" id="KAJ8884366.1"/>
    </source>
</evidence>
<name>A0ABQ9HJ51_9NEOP</name>
<sequence>MLPGFHQMLAPDYVPLPTEVVPLDHVATSNRRALPGSRHLMSDITDDQFLFSLLHSSTTPGIDGITYRHLWEIPALGLTCIKTIFNVVLLWERFHHSGNYGSSFPLRRQRKLDVSLETFRLITLMSTLEKTFEQILKLRLEWWLEVNCLLRPDQFRFRKGWSMVDTVATLLSRVKKPFARKSILFSIFLDMSSAFDSVLLPNLLDEFKLLRLPGPLVYLIHNLNSSHISHVKVGNQFFTGRISLTYADDVILYYEDADLLTGQDVFNQSLESLQL</sequence>
<protein>
    <recommendedName>
        <fullName evidence="1">Reverse transcriptase domain-containing protein</fullName>
    </recommendedName>
</protein>
<dbReference type="EMBL" id="JARBHB010000005">
    <property type="protein sequence ID" value="KAJ8884366.1"/>
    <property type="molecule type" value="Genomic_DNA"/>
</dbReference>
<dbReference type="Pfam" id="PF00078">
    <property type="entry name" value="RVT_1"/>
    <property type="match status" value="1"/>
</dbReference>
<dbReference type="InterPro" id="IPR043502">
    <property type="entry name" value="DNA/RNA_pol_sf"/>
</dbReference>
<accession>A0ABQ9HJ51</accession>